<sequence>MHPLKPRLSKTVAKLVVIVVWIGAFITAAPIPIVSELQRPLPYHQVCEVDVCGEHWSTPDRSRQYTIALLVLQFALPLSALVCTYARIACVVWDVRPPGEADEDRDSRMEHSKRKMVKMMVTVVFVFTISWLPLNVFIVAWTVNGDDVVWSSWPGWPYVWFASHWLAMSHSCYNPIIYSYMNTRYRHGFKKVIQVSQESGT</sequence>
<evidence type="ECO:0000256" key="1">
    <source>
        <dbReference type="ARBA" id="ARBA00004141"/>
    </source>
</evidence>
<dbReference type="GO" id="GO:0005886">
    <property type="term" value="C:plasma membrane"/>
    <property type="evidence" value="ECO:0007669"/>
    <property type="project" value="TreeGrafter"/>
</dbReference>
<dbReference type="InterPro" id="IPR000276">
    <property type="entry name" value="GPCR_Rhodpsn"/>
</dbReference>
<dbReference type="Proteomes" id="UP000494106">
    <property type="component" value="Unassembled WGS sequence"/>
</dbReference>
<feature type="transmembrane region" description="Helical" evidence="9">
    <location>
        <begin position="158"/>
        <end position="181"/>
    </location>
</feature>
<comment type="similarity">
    <text evidence="2">Belongs to the G-protein coupled receptor 1 family.</text>
</comment>
<evidence type="ECO:0000256" key="5">
    <source>
        <dbReference type="ARBA" id="ARBA00023040"/>
    </source>
</evidence>
<dbReference type="OrthoDB" id="10053194at2759"/>
<dbReference type="InterPro" id="IPR017452">
    <property type="entry name" value="GPCR_Rhodpsn_7TM"/>
</dbReference>
<evidence type="ECO:0000256" key="4">
    <source>
        <dbReference type="ARBA" id="ARBA00022989"/>
    </source>
</evidence>
<name>A0A8S0ZUK6_ARCPL</name>
<evidence type="ECO:0000256" key="8">
    <source>
        <dbReference type="ARBA" id="ARBA00023224"/>
    </source>
</evidence>
<dbReference type="PANTHER" id="PTHR24238:SF73">
    <property type="entry name" value="RYAMIDE RECEPTOR"/>
    <property type="match status" value="1"/>
</dbReference>
<proteinExistence type="inferred from homology"/>
<feature type="transmembrane region" description="Helical" evidence="9">
    <location>
        <begin position="116"/>
        <end position="138"/>
    </location>
</feature>
<evidence type="ECO:0000256" key="3">
    <source>
        <dbReference type="ARBA" id="ARBA00022692"/>
    </source>
</evidence>
<comment type="caution">
    <text evidence="11">The sequence shown here is derived from an EMBL/GenBank/DDBJ whole genome shotgun (WGS) entry which is preliminary data.</text>
</comment>
<evidence type="ECO:0000256" key="6">
    <source>
        <dbReference type="ARBA" id="ARBA00023136"/>
    </source>
</evidence>
<keyword evidence="7" id="KW-0675">Receptor</keyword>
<dbReference type="PROSITE" id="PS50262">
    <property type="entry name" value="G_PROTEIN_RECEP_F1_2"/>
    <property type="match status" value="1"/>
</dbReference>
<keyword evidence="8" id="KW-0807">Transducer</keyword>
<feature type="transmembrane region" description="Helical" evidence="9">
    <location>
        <begin position="67"/>
        <end position="95"/>
    </location>
</feature>
<keyword evidence="4 9" id="KW-1133">Transmembrane helix</keyword>
<evidence type="ECO:0000256" key="2">
    <source>
        <dbReference type="ARBA" id="ARBA00010663"/>
    </source>
</evidence>
<organism evidence="11 12">
    <name type="scientific">Arctia plantaginis</name>
    <name type="common">Wood tiger moth</name>
    <name type="synonym">Phalaena plantaginis</name>
    <dbReference type="NCBI Taxonomy" id="874455"/>
    <lineage>
        <taxon>Eukaryota</taxon>
        <taxon>Metazoa</taxon>
        <taxon>Ecdysozoa</taxon>
        <taxon>Arthropoda</taxon>
        <taxon>Hexapoda</taxon>
        <taxon>Insecta</taxon>
        <taxon>Pterygota</taxon>
        <taxon>Neoptera</taxon>
        <taxon>Endopterygota</taxon>
        <taxon>Lepidoptera</taxon>
        <taxon>Glossata</taxon>
        <taxon>Ditrysia</taxon>
        <taxon>Noctuoidea</taxon>
        <taxon>Erebidae</taxon>
        <taxon>Arctiinae</taxon>
        <taxon>Arctia</taxon>
    </lineage>
</organism>
<evidence type="ECO:0000259" key="10">
    <source>
        <dbReference type="PROSITE" id="PS50262"/>
    </source>
</evidence>
<evidence type="ECO:0000313" key="11">
    <source>
        <dbReference type="EMBL" id="CAB3236863.1"/>
    </source>
</evidence>
<evidence type="ECO:0000313" key="12">
    <source>
        <dbReference type="Proteomes" id="UP000494106"/>
    </source>
</evidence>
<dbReference type="PRINTS" id="PR00237">
    <property type="entry name" value="GPCRRHODOPSN"/>
</dbReference>
<keyword evidence="6 9" id="KW-0472">Membrane</keyword>
<evidence type="ECO:0000256" key="9">
    <source>
        <dbReference type="SAM" id="Phobius"/>
    </source>
</evidence>
<gene>
    <name evidence="11" type="ORF">APLA_LOCUS6736</name>
</gene>
<feature type="transmembrane region" description="Helical" evidence="9">
    <location>
        <begin position="12"/>
        <end position="33"/>
    </location>
</feature>
<evidence type="ECO:0000256" key="7">
    <source>
        <dbReference type="ARBA" id="ARBA00023170"/>
    </source>
</evidence>
<reference evidence="11 12" key="1">
    <citation type="submission" date="2020-04" db="EMBL/GenBank/DDBJ databases">
        <authorList>
            <person name="Wallbank WR R."/>
            <person name="Pardo Diaz C."/>
            <person name="Kozak K."/>
            <person name="Martin S."/>
            <person name="Jiggins C."/>
            <person name="Moest M."/>
            <person name="Warren A I."/>
            <person name="Byers J.R.P. K."/>
            <person name="Montejo-Kovacevich G."/>
            <person name="Yen C E."/>
        </authorList>
    </citation>
    <scope>NUCLEOTIDE SEQUENCE [LARGE SCALE GENOMIC DNA]</scope>
</reference>
<feature type="domain" description="G-protein coupled receptors family 1 profile" evidence="10">
    <location>
        <begin position="1"/>
        <end position="178"/>
    </location>
</feature>
<dbReference type="EMBL" id="CADEBC010000488">
    <property type="protein sequence ID" value="CAB3236863.1"/>
    <property type="molecule type" value="Genomic_DNA"/>
</dbReference>
<accession>A0A8S0ZUK6</accession>
<dbReference type="SUPFAM" id="SSF81321">
    <property type="entry name" value="Family A G protein-coupled receptor-like"/>
    <property type="match status" value="1"/>
</dbReference>
<protein>
    <recommendedName>
        <fullName evidence="10">G-protein coupled receptors family 1 profile domain-containing protein</fullName>
    </recommendedName>
</protein>
<keyword evidence="12" id="KW-1185">Reference proteome</keyword>
<comment type="subcellular location">
    <subcellularLocation>
        <location evidence="1">Membrane</location>
        <topology evidence="1">Multi-pass membrane protein</topology>
    </subcellularLocation>
</comment>
<keyword evidence="3 9" id="KW-0812">Transmembrane</keyword>
<dbReference type="PANTHER" id="PTHR24238">
    <property type="entry name" value="G-PROTEIN COUPLED RECEPTOR"/>
    <property type="match status" value="1"/>
</dbReference>
<dbReference type="Pfam" id="PF00001">
    <property type="entry name" value="7tm_1"/>
    <property type="match status" value="1"/>
</dbReference>
<dbReference type="Gene3D" id="1.20.1070.10">
    <property type="entry name" value="Rhodopsin 7-helix transmembrane proteins"/>
    <property type="match status" value="1"/>
</dbReference>
<dbReference type="AlphaFoldDB" id="A0A8S0ZUK6"/>
<keyword evidence="5" id="KW-0297">G-protein coupled receptor</keyword>
<dbReference type="GO" id="GO:0008188">
    <property type="term" value="F:neuropeptide receptor activity"/>
    <property type="evidence" value="ECO:0007669"/>
    <property type="project" value="TreeGrafter"/>
</dbReference>